<reference evidence="2" key="1">
    <citation type="journal article" date="2015" name="Nature">
        <title>Complex archaea that bridge the gap between prokaryotes and eukaryotes.</title>
        <authorList>
            <person name="Spang A."/>
            <person name="Saw J.H."/>
            <person name="Jorgensen S.L."/>
            <person name="Zaremba-Niedzwiedzka K."/>
            <person name="Martijn J."/>
            <person name="Lind A.E."/>
            <person name="van Eijk R."/>
            <person name="Schleper C."/>
            <person name="Guy L."/>
            <person name="Ettema T.J."/>
        </authorList>
    </citation>
    <scope>NUCLEOTIDE SEQUENCE</scope>
</reference>
<protein>
    <submittedName>
        <fullName evidence="2">Uncharacterized protein</fullName>
    </submittedName>
</protein>
<evidence type="ECO:0000313" key="2">
    <source>
        <dbReference type="EMBL" id="KKN64849.1"/>
    </source>
</evidence>
<proteinExistence type="predicted"/>
<name>A0A0F9SCV7_9ZZZZ</name>
<feature type="compositionally biased region" description="Acidic residues" evidence="1">
    <location>
        <begin position="12"/>
        <end position="26"/>
    </location>
</feature>
<dbReference type="AlphaFoldDB" id="A0A0F9SCV7"/>
<feature type="region of interest" description="Disordered" evidence="1">
    <location>
        <begin position="124"/>
        <end position="148"/>
    </location>
</feature>
<comment type="caution">
    <text evidence="2">The sequence shown here is derived from an EMBL/GenBank/DDBJ whole genome shotgun (WGS) entry which is preliminary data.</text>
</comment>
<feature type="compositionally biased region" description="Low complexity" evidence="1">
    <location>
        <begin position="27"/>
        <end position="37"/>
    </location>
</feature>
<dbReference type="EMBL" id="LAZR01000542">
    <property type="protein sequence ID" value="KKN64849.1"/>
    <property type="molecule type" value="Genomic_DNA"/>
</dbReference>
<organism evidence="2">
    <name type="scientific">marine sediment metagenome</name>
    <dbReference type="NCBI Taxonomy" id="412755"/>
    <lineage>
        <taxon>unclassified sequences</taxon>
        <taxon>metagenomes</taxon>
        <taxon>ecological metagenomes</taxon>
    </lineage>
</organism>
<accession>A0A0F9SCV7</accession>
<sequence length="148" mass="16727">MITEIKDALIVTDDDSNPSETEEIEETSPIVEAAPTSSEEEPEELNEFDQLIRMMLDLDPAKYAFPWEPIELQKMREVLTAGNGKFPKKVRPYIHLIRKFLFASAQLIAMAALAHQTAVQKRNKEESLIKPPSFSDLGKVEASRVRGE</sequence>
<feature type="compositionally biased region" description="Basic and acidic residues" evidence="1">
    <location>
        <begin position="138"/>
        <end position="148"/>
    </location>
</feature>
<feature type="region of interest" description="Disordered" evidence="1">
    <location>
        <begin position="1"/>
        <end position="45"/>
    </location>
</feature>
<gene>
    <name evidence="2" type="ORF">LCGC14_0487690</name>
</gene>
<evidence type="ECO:0000256" key="1">
    <source>
        <dbReference type="SAM" id="MobiDB-lite"/>
    </source>
</evidence>